<evidence type="ECO:0000256" key="1">
    <source>
        <dbReference type="SAM" id="Phobius"/>
    </source>
</evidence>
<keyword evidence="3" id="KW-1185">Reference proteome</keyword>
<keyword evidence="2" id="KW-0378">Hydrolase</keyword>
<keyword evidence="1" id="KW-0812">Transmembrane</keyword>
<dbReference type="Pfam" id="PF04307">
    <property type="entry name" value="YdjM"/>
    <property type="match status" value="1"/>
</dbReference>
<comment type="caution">
    <text evidence="2">The sequence shown here is derived from an EMBL/GenBank/DDBJ whole genome shotgun (WGS) entry which is preliminary data.</text>
</comment>
<gene>
    <name evidence="2" type="ORF">DRW41_04955</name>
</gene>
<dbReference type="EMBL" id="QNQT01000001">
    <property type="protein sequence ID" value="RDU38906.1"/>
    <property type="molecule type" value="Genomic_DNA"/>
</dbReference>
<proteinExistence type="predicted"/>
<dbReference type="RefSeq" id="WP_115450820.1">
    <property type="nucleotide sequence ID" value="NZ_QNQT01000001.1"/>
</dbReference>
<protein>
    <submittedName>
        <fullName evidence="2">Metal-dependent hydrolase</fullName>
    </submittedName>
</protein>
<dbReference type="OrthoDB" id="2706144at2"/>
<sequence length="208" mass="22218">MNGTSHAAIGAATGFVVANSFAASPSTTLLLVGLGGVSGLIPDLDIDGKLRGKITLSHKMISLSAQIIGILMILYSFFEKTATERWLGLGIGVMINVVASFIKQKHMLTITGAAVIAGGFSLDELWLILLGVYVIIASFSSHRSYTHSLLGVIFFGFIAYKFEASLGIQGVFYTCLGGYVSHLFADLKILPMNKRGIKLFLPVSSKEL</sequence>
<dbReference type="InterPro" id="IPR007404">
    <property type="entry name" value="YdjM-like"/>
</dbReference>
<feature type="transmembrane region" description="Helical" evidence="1">
    <location>
        <begin position="60"/>
        <end position="78"/>
    </location>
</feature>
<organism evidence="2 3">
    <name type="scientific">Neobacillus piezotolerans</name>
    <dbReference type="NCBI Taxonomy" id="2259171"/>
    <lineage>
        <taxon>Bacteria</taxon>
        <taxon>Bacillati</taxon>
        <taxon>Bacillota</taxon>
        <taxon>Bacilli</taxon>
        <taxon>Bacillales</taxon>
        <taxon>Bacillaceae</taxon>
        <taxon>Neobacillus</taxon>
    </lineage>
</organism>
<feature type="transmembrane region" description="Helical" evidence="1">
    <location>
        <begin position="85"/>
        <end position="102"/>
    </location>
</feature>
<name>A0A3D8GXX2_9BACI</name>
<keyword evidence="1" id="KW-1133">Transmembrane helix</keyword>
<keyword evidence="1" id="KW-0472">Membrane</keyword>
<evidence type="ECO:0000313" key="3">
    <source>
        <dbReference type="Proteomes" id="UP000257144"/>
    </source>
</evidence>
<evidence type="ECO:0000313" key="2">
    <source>
        <dbReference type="EMBL" id="RDU38906.1"/>
    </source>
</evidence>
<dbReference type="Proteomes" id="UP000257144">
    <property type="component" value="Unassembled WGS sequence"/>
</dbReference>
<feature type="transmembrane region" description="Helical" evidence="1">
    <location>
        <begin position="108"/>
        <end position="137"/>
    </location>
</feature>
<accession>A0A3D8GXX2</accession>
<dbReference type="AlphaFoldDB" id="A0A3D8GXX2"/>
<reference evidence="2 3" key="1">
    <citation type="submission" date="2018-07" db="EMBL/GenBank/DDBJ databases">
        <title>Bacillus sp. YLB-04 draft genome sequence.</title>
        <authorList>
            <person name="Yu L."/>
            <person name="Tang X."/>
        </authorList>
    </citation>
    <scope>NUCLEOTIDE SEQUENCE [LARGE SCALE GENOMIC DNA]</scope>
    <source>
        <strain evidence="2 3">YLB-04</strain>
    </source>
</reference>
<dbReference type="GO" id="GO:0016787">
    <property type="term" value="F:hydrolase activity"/>
    <property type="evidence" value="ECO:0007669"/>
    <property type="project" value="UniProtKB-KW"/>
</dbReference>